<organism evidence="2">
    <name type="scientific">Timema douglasi</name>
    <name type="common">Walking stick</name>
    <dbReference type="NCBI Taxonomy" id="61478"/>
    <lineage>
        <taxon>Eukaryota</taxon>
        <taxon>Metazoa</taxon>
        <taxon>Ecdysozoa</taxon>
        <taxon>Arthropoda</taxon>
        <taxon>Hexapoda</taxon>
        <taxon>Insecta</taxon>
        <taxon>Pterygota</taxon>
        <taxon>Neoptera</taxon>
        <taxon>Polyneoptera</taxon>
        <taxon>Phasmatodea</taxon>
        <taxon>Timematodea</taxon>
        <taxon>Timematoidea</taxon>
        <taxon>Timematidae</taxon>
        <taxon>Timema</taxon>
    </lineage>
</organism>
<evidence type="ECO:0000256" key="1">
    <source>
        <dbReference type="SAM" id="Phobius"/>
    </source>
</evidence>
<keyword evidence="1" id="KW-0812">Transmembrane</keyword>
<evidence type="ECO:0000313" key="2">
    <source>
        <dbReference type="EMBL" id="CAD7206413.1"/>
    </source>
</evidence>
<proteinExistence type="predicted"/>
<name>A0A7R8W1C2_TIMDO</name>
<reference evidence="2" key="1">
    <citation type="submission" date="2020-11" db="EMBL/GenBank/DDBJ databases">
        <authorList>
            <person name="Tran Van P."/>
        </authorList>
    </citation>
    <scope>NUCLEOTIDE SEQUENCE</scope>
</reference>
<keyword evidence="1" id="KW-0472">Membrane</keyword>
<keyword evidence="1" id="KW-1133">Transmembrane helix</keyword>
<dbReference type="EMBL" id="OA581619">
    <property type="protein sequence ID" value="CAD7206413.1"/>
    <property type="molecule type" value="Genomic_DNA"/>
</dbReference>
<protein>
    <submittedName>
        <fullName evidence="2">Uncharacterized protein</fullName>
    </submittedName>
</protein>
<dbReference type="AlphaFoldDB" id="A0A7R8W1C2"/>
<accession>A0A7R8W1C2</accession>
<gene>
    <name evidence="2" type="ORF">TDIB3V08_LOCUS12562</name>
</gene>
<sequence>MLTIYWIVISMLTCLSCTLLCSTMVWLIRYSGRLIDCLYVLLTGMITV</sequence>
<feature type="transmembrane region" description="Helical" evidence="1">
    <location>
        <begin position="6"/>
        <end position="28"/>
    </location>
</feature>